<gene>
    <name evidence="1" type="ORF">LCGC14_2951310</name>
</gene>
<protein>
    <submittedName>
        <fullName evidence="1">Uncharacterized protein</fullName>
    </submittedName>
</protein>
<sequence length="118" mass="13806">MAPAEGIRVRLSVSGYLDERPLSRNDNMKSPCIEITWDEIVDTEQGRVFIGHCDMGGETDAQAEARREYISLGNQYLESHRRWKKMFKRLRDQRDEARDALETETWLWLSSEALEGTW</sequence>
<name>A0A0F8Y2C4_9ZZZZ</name>
<reference evidence="1" key="1">
    <citation type="journal article" date="2015" name="Nature">
        <title>Complex archaea that bridge the gap between prokaryotes and eukaryotes.</title>
        <authorList>
            <person name="Spang A."/>
            <person name="Saw J.H."/>
            <person name="Jorgensen S.L."/>
            <person name="Zaremba-Niedzwiedzka K."/>
            <person name="Martijn J."/>
            <person name="Lind A.E."/>
            <person name="van Eijk R."/>
            <person name="Schleper C."/>
            <person name="Guy L."/>
            <person name="Ettema T.J."/>
        </authorList>
    </citation>
    <scope>NUCLEOTIDE SEQUENCE</scope>
</reference>
<organism evidence="1">
    <name type="scientific">marine sediment metagenome</name>
    <dbReference type="NCBI Taxonomy" id="412755"/>
    <lineage>
        <taxon>unclassified sequences</taxon>
        <taxon>metagenomes</taxon>
        <taxon>ecological metagenomes</taxon>
    </lineage>
</organism>
<accession>A0A0F8Y2C4</accession>
<comment type="caution">
    <text evidence="1">The sequence shown here is derived from an EMBL/GenBank/DDBJ whole genome shotgun (WGS) entry which is preliminary data.</text>
</comment>
<dbReference type="AlphaFoldDB" id="A0A0F8Y2C4"/>
<dbReference type="EMBL" id="LAZR01059472">
    <property type="protein sequence ID" value="KKK67715.1"/>
    <property type="molecule type" value="Genomic_DNA"/>
</dbReference>
<evidence type="ECO:0000313" key="1">
    <source>
        <dbReference type="EMBL" id="KKK67715.1"/>
    </source>
</evidence>
<proteinExistence type="predicted"/>